<dbReference type="SUPFAM" id="SSF109604">
    <property type="entry name" value="HD-domain/PDEase-like"/>
    <property type="match status" value="1"/>
</dbReference>
<reference evidence="4" key="1">
    <citation type="submission" date="2016-10" db="EMBL/GenBank/DDBJ databases">
        <authorList>
            <person name="Varghese N."/>
            <person name="Submissions S."/>
        </authorList>
    </citation>
    <scope>NUCLEOTIDE SEQUENCE [LARGE SCALE GENOMIC DNA]</scope>
    <source>
        <strain evidence="4">DSM 11005</strain>
    </source>
</reference>
<dbReference type="Proteomes" id="UP000198943">
    <property type="component" value="Unassembled WGS sequence"/>
</dbReference>
<dbReference type="Gene3D" id="3.30.420.40">
    <property type="match status" value="1"/>
</dbReference>
<dbReference type="InterPro" id="IPR048950">
    <property type="entry name" value="Ppx_GppA_C"/>
</dbReference>
<dbReference type="PANTHER" id="PTHR30005:SF0">
    <property type="entry name" value="RETROGRADE REGULATION PROTEIN 2"/>
    <property type="match status" value="1"/>
</dbReference>
<gene>
    <name evidence="3" type="ORF">SAMN04487864_10758</name>
</gene>
<dbReference type="Pfam" id="PF21447">
    <property type="entry name" value="Ppx-GppA_III"/>
    <property type="match status" value="1"/>
</dbReference>
<dbReference type="PANTHER" id="PTHR30005">
    <property type="entry name" value="EXOPOLYPHOSPHATASE"/>
    <property type="match status" value="1"/>
</dbReference>
<evidence type="ECO:0000259" key="2">
    <source>
        <dbReference type="SMART" id="SM00471"/>
    </source>
</evidence>
<dbReference type="OrthoDB" id="9814545at2"/>
<dbReference type="RefSeq" id="WP_093730251.1">
    <property type="nucleotide sequence ID" value="NZ_FMYW01000007.1"/>
</dbReference>
<dbReference type="SMART" id="SM00471">
    <property type="entry name" value="HDc"/>
    <property type="match status" value="1"/>
</dbReference>
<evidence type="ECO:0000313" key="4">
    <source>
        <dbReference type="Proteomes" id="UP000198943"/>
    </source>
</evidence>
<evidence type="ECO:0000313" key="3">
    <source>
        <dbReference type="EMBL" id="SDC42182.1"/>
    </source>
</evidence>
<dbReference type="InterPro" id="IPR003695">
    <property type="entry name" value="Ppx_GppA_N"/>
</dbReference>
<evidence type="ECO:0000256" key="1">
    <source>
        <dbReference type="ARBA" id="ARBA00007125"/>
    </source>
</evidence>
<dbReference type="SUPFAM" id="SSF53067">
    <property type="entry name" value="Actin-like ATPase domain"/>
    <property type="match status" value="2"/>
</dbReference>
<organism evidence="3 4">
    <name type="scientific">Succiniclasticum ruminis</name>
    <dbReference type="NCBI Taxonomy" id="40841"/>
    <lineage>
        <taxon>Bacteria</taxon>
        <taxon>Bacillati</taxon>
        <taxon>Bacillota</taxon>
        <taxon>Negativicutes</taxon>
        <taxon>Acidaminococcales</taxon>
        <taxon>Acidaminococcaceae</taxon>
        <taxon>Succiniclasticum</taxon>
    </lineage>
</organism>
<dbReference type="InterPro" id="IPR043129">
    <property type="entry name" value="ATPase_NBD"/>
</dbReference>
<dbReference type="Gene3D" id="1.10.3210.10">
    <property type="entry name" value="Hypothetical protein af1432"/>
    <property type="match status" value="1"/>
</dbReference>
<dbReference type="CDD" id="cd24006">
    <property type="entry name" value="ASKHA_NBD_PPX_GppA"/>
    <property type="match status" value="1"/>
</dbReference>
<accession>A0A1G6LFI3</accession>
<dbReference type="Pfam" id="PF02541">
    <property type="entry name" value="Ppx-GppA"/>
    <property type="match status" value="1"/>
</dbReference>
<dbReference type="InterPro" id="IPR003607">
    <property type="entry name" value="HD/PDEase_dom"/>
</dbReference>
<dbReference type="Gene3D" id="3.30.420.150">
    <property type="entry name" value="Exopolyphosphatase. Domain 2"/>
    <property type="match status" value="1"/>
</dbReference>
<proteinExistence type="inferred from homology"/>
<comment type="similarity">
    <text evidence="1">Belongs to the GppA/Ppx family.</text>
</comment>
<name>A0A1G6LFI3_9FIRM</name>
<feature type="domain" description="HD/PDEase" evidence="2">
    <location>
        <begin position="336"/>
        <end position="432"/>
    </location>
</feature>
<protein>
    <submittedName>
        <fullName evidence="3">Exopolyphosphatase / guanosine-5'-triphosphate,3'-diphosphate pyrophosphatase</fullName>
    </submittedName>
</protein>
<keyword evidence="4" id="KW-1185">Reference proteome</keyword>
<sequence>MKRKTYTTLAAIHLGSEMLRLRIVEYRSLSRIKVIEQCEYPIRLGEEAFKNKSIPFSMVEEICQVLQGFKELMQEYGTDVYTAQATTAVREASNKVFMLDQIKLRTGLDVTVTEMPMEIYTKYVAIRKTVRDQHISSEKGIMLLDISSGGLGVTLLQDEQIKFQENFHIGIIRIKESFNNYQRSSLHFNKALMQFLSSTIGPVRKALEGQAVKYLVLSGTETELLLKVMGIRNKNNVQRVTTEEFRKFFDKVRKLNLPQLLKTYHLTETEAELVLPMVLLYEKLLDLAPSAKEIIITSDTFLDGLILLRIIREKDENYTHMLEEEKMSLVHHVGEDYEYDYRHVTQVERLALIIFDRIGKKYGLDDHCRLLLRAAAILHDIGKYVSMRSHSLYSYQLIMGTDLLGFTEEDKQIIAMASYYHAHNVLERDEKRVPELKSELVPVVAKLSAIIRLADALDRSYMQKIQQCKVTLHNRELTIEVVSKADLDLEEWTFASKVLMMEEVYGFKVRLERVESL</sequence>
<dbReference type="AlphaFoldDB" id="A0A1G6LFI3"/>
<dbReference type="InterPro" id="IPR050273">
    <property type="entry name" value="GppA/Ppx_hydrolase"/>
</dbReference>
<dbReference type="GO" id="GO:0016462">
    <property type="term" value="F:pyrophosphatase activity"/>
    <property type="evidence" value="ECO:0007669"/>
    <property type="project" value="TreeGrafter"/>
</dbReference>
<dbReference type="CDD" id="cd00077">
    <property type="entry name" value="HDc"/>
    <property type="match status" value="1"/>
</dbReference>
<dbReference type="EMBL" id="FMYW01000007">
    <property type="protein sequence ID" value="SDC42182.1"/>
    <property type="molecule type" value="Genomic_DNA"/>
</dbReference>